<evidence type="ECO:0000313" key="3">
    <source>
        <dbReference type="Proteomes" id="UP001500618"/>
    </source>
</evidence>
<evidence type="ECO:0000313" key="2">
    <source>
        <dbReference type="EMBL" id="GAA1660552.1"/>
    </source>
</evidence>
<protein>
    <submittedName>
        <fullName evidence="2">Uncharacterized protein</fullName>
    </submittedName>
</protein>
<evidence type="ECO:0000256" key="1">
    <source>
        <dbReference type="SAM" id="Phobius"/>
    </source>
</evidence>
<dbReference type="RefSeq" id="WP_344307131.1">
    <property type="nucleotide sequence ID" value="NZ_BAAANY010000002.1"/>
</dbReference>
<feature type="transmembrane region" description="Helical" evidence="1">
    <location>
        <begin position="12"/>
        <end position="32"/>
    </location>
</feature>
<reference evidence="3" key="1">
    <citation type="journal article" date="2019" name="Int. J. Syst. Evol. Microbiol.">
        <title>The Global Catalogue of Microorganisms (GCM) 10K type strain sequencing project: providing services to taxonomists for standard genome sequencing and annotation.</title>
        <authorList>
            <consortium name="The Broad Institute Genomics Platform"/>
            <consortium name="The Broad Institute Genome Sequencing Center for Infectious Disease"/>
            <person name="Wu L."/>
            <person name="Ma J."/>
        </authorList>
    </citation>
    <scope>NUCLEOTIDE SEQUENCE [LARGE SCALE GENOMIC DNA]</scope>
    <source>
        <strain evidence="3">JCM 14718</strain>
    </source>
</reference>
<gene>
    <name evidence="2" type="ORF">GCM10009765_07560</name>
</gene>
<dbReference type="Proteomes" id="UP001500618">
    <property type="component" value="Unassembled WGS sequence"/>
</dbReference>
<sequence>MRLLTPVKKSITLYGVVSAIVLGAAAALTFFVDQPASAFMRIRGGILLAVAPLLVHWASQAAQDNQKSFERLRTVTSIMPIAVIGVDLIPGMCPTGYAVMQGISVLPLIGVAVMVRGPQLRAAFGKTKKA</sequence>
<keyword evidence="3" id="KW-1185">Reference proteome</keyword>
<name>A0ABP4RRK5_9ACTN</name>
<proteinExistence type="predicted"/>
<keyword evidence="1" id="KW-1133">Transmembrane helix</keyword>
<dbReference type="EMBL" id="BAAANY010000002">
    <property type="protein sequence ID" value="GAA1660552.1"/>
    <property type="molecule type" value="Genomic_DNA"/>
</dbReference>
<feature type="transmembrane region" description="Helical" evidence="1">
    <location>
        <begin position="71"/>
        <end position="89"/>
    </location>
</feature>
<organism evidence="2 3">
    <name type="scientific">Fodinicola feengrottensis</name>
    <dbReference type="NCBI Taxonomy" id="435914"/>
    <lineage>
        <taxon>Bacteria</taxon>
        <taxon>Bacillati</taxon>
        <taxon>Actinomycetota</taxon>
        <taxon>Actinomycetes</taxon>
        <taxon>Mycobacteriales</taxon>
        <taxon>Fodinicola</taxon>
    </lineage>
</organism>
<feature type="transmembrane region" description="Helical" evidence="1">
    <location>
        <begin position="38"/>
        <end position="59"/>
    </location>
</feature>
<keyword evidence="1" id="KW-0812">Transmembrane</keyword>
<comment type="caution">
    <text evidence="2">The sequence shown here is derived from an EMBL/GenBank/DDBJ whole genome shotgun (WGS) entry which is preliminary data.</text>
</comment>
<accession>A0ABP4RRK5</accession>
<keyword evidence="1" id="KW-0472">Membrane</keyword>
<feature type="transmembrane region" description="Helical" evidence="1">
    <location>
        <begin position="95"/>
        <end position="115"/>
    </location>
</feature>